<dbReference type="Proteomes" id="UP000318626">
    <property type="component" value="Chromosome"/>
</dbReference>
<dbReference type="AlphaFoldDB" id="A0A518C3E0"/>
<dbReference type="EMBL" id="CP036289">
    <property type="protein sequence ID" value="QDU73741.1"/>
    <property type="molecule type" value="Genomic_DNA"/>
</dbReference>
<protein>
    <recommendedName>
        <fullName evidence="3">DUF1257 domain-containing protein</fullName>
    </recommendedName>
</protein>
<evidence type="ECO:0008006" key="3">
    <source>
        <dbReference type="Google" id="ProtNLM"/>
    </source>
</evidence>
<reference evidence="2" key="1">
    <citation type="submission" date="2019-02" db="EMBL/GenBank/DDBJ databases">
        <title>Deep-cultivation of Planctomycetes and their phenomic and genomic characterization uncovers novel biology.</title>
        <authorList>
            <person name="Wiegand S."/>
            <person name="Jogler M."/>
            <person name="Boedeker C."/>
            <person name="Pinto D."/>
            <person name="Vollmers J."/>
            <person name="Rivas-Marin E."/>
            <person name="Kohn T."/>
            <person name="Peeters S.H."/>
            <person name="Heuer A."/>
            <person name="Rast P."/>
            <person name="Oberbeckmann S."/>
            <person name="Bunk B."/>
            <person name="Jeske O."/>
            <person name="Meyerdierks A."/>
            <person name="Storesund J.E."/>
            <person name="Kallscheuer N."/>
            <person name="Luecker S."/>
            <person name="Lage O.M."/>
            <person name="Pohl T."/>
            <person name="Merkel B.J."/>
            <person name="Hornburger P."/>
            <person name="Mueller R.-W."/>
            <person name="Bruemmer F."/>
            <person name="Labrenz M."/>
            <person name="Spormann A.M."/>
            <person name="Op den Camp H."/>
            <person name="Overmann J."/>
            <person name="Amann R."/>
            <person name="Jetten M.S.M."/>
            <person name="Mascher T."/>
            <person name="Medema M.H."/>
            <person name="Devos D.P."/>
            <person name="Kaster A.-K."/>
            <person name="Ovreas L."/>
            <person name="Rohde M."/>
            <person name="Galperin M.Y."/>
            <person name="Jogler C."/>
        </authorList>
    </citation>
    <scope>NUCLEOTIDE SEQUENCE [LARGE SCALE GENOMIC DNA]</scope>
    <source>
        <strain evidence="2">Pan97</strain>
    </source>
</reference>
<gene>
    <name evidence="1" type="ORF">Pan97_07400</name>
</gene>
<accession>A0A518C3E0</accession>
<evidence type="ECO:0000313" key="1">
    <source>
        <dbReference type="EMBL" id="QDU73741.1"/>
    </source>
</evidence>
<sequence length="122" mass="13471">MSHVVQVKTRVKDVAALGLATQRLQLAEPTYGTANFFDGSATGWRVSLPGWRYDAVFDVESGKVDFDDYGGRWGERAELNRLIQAYGVEKAKLEARKKGYSTSERQLEDGSIRLSIQVGGTA</sequence>
<dbReference type="OrthoDB" id="274993at2"/>
<evidence type="ECO:0000313" key="2">
    <source>
        <dbReference type="Proteomes" id="UP000318626"/>
    </source>
</evidence>
<keyword evidence="2" id="KW-1185">Reference proteome</keyword>
<proteinExistence type="predicted"/>
<dbReference type="KEGG" id="bvo:Pan97_07400"/>
<dbReference type="RefSeq" id="WP_144970778.1">
    <property type="nucleotide sequence ID" value="NZ_CP036289.1"/>
</dbReference>
<name>A0A518C3E0_9BACT</name>
<organism evidence="1 2">
    <name type="scientific">Bremerella volcania</name>
    <dbReference type="NCBI Taxonomy" id="2527984"/>
    <lineage>
        <taxon>Bacteria</taxon>
        <taxon>Pseudomonadati</taxon>
        <taxon>Planctomycetota</taxon>
        <taxon>Planctomycetia</taxon>
        <taxon>Pirellulales</taxon>
        <taxon>Pirellulaceae</taxon>
        <taxon>Bremerella</taxon>
    </lineage>
</organism>